<protein>
    <recommendedName>
        <fullName evidence="3">Peptidase S1 domain-containing protein</fullName>
    </recommendedName>
</protein>
<dbReference type="Gene3D" id="2.40.10.10">
    <property type="entry name" value="Trypsin-like serine proteases"/>
    <property type="match status" value="2"/>
</dbReference>
<evidence type="ECO:0000313" key="1">
    <source>
        <dbReference type="EMBL" id="KGM97978.1"/>
    </source>
</evidence>
<sequence>MINCCNINKIIDCICNCEYRHFFSKANVIGIGLGYKTRKECCLFQKCITVFVSEKLPLNEIPEQDLIPATYRGIPTDVVESGITSTCSLRNKVRPVTGGYSIGVEGLQGGTLGCLVSQDGIEYALTCNHVISANDSHLLGKPVVQPATQYGGKVPNDTIGTVYRFIKVNTSRDDNLVDAAIIKTNKALTSSAITFVGNIKGVSHPKIGEKVKMVGSNSELKEGTVKTIHTTIKTFFLGEEVVFKNQIVTNHMSSPGDSGAILLSKNNEALGLLMSDGSRVTIYNDINDVLTQLRVNIVTGKTLYYSLA</sequence>
<accession>A0A0A0IBR5</accession>
<dbReference type="SUPFAM" id="SSF50494">
    <property type="entry name" value="Trypsin-like serine proteases"/>
    <property type="match status" value="1"/>
</dbReference>
<dbReference type="Proteomes" id="UP000030014">
    <property type="component" value="Unassembled WGS sequence"/>
</dbReference>
<comment type="caution">
    <text evidence="1">The sequence shown here is derived from an EMBL/GenBank/DDBJ whole genome shotgun (WGS) entry which is preliminary data.</text>
</comment>
<evidence type="ECO:0000313" key="2">
    <source>
        <dbReference type="Proteomes" id="UP000030014"/>
    </source>
</evidence>
<dbReference type="EMBL" id="JDRY01000059">
    <property type="protein sequence ID" value="KGM97978.1"/>
    <property type="molecule type" value="Genomic_DNA"/>
</dbReference>
<gene>
    <name evidence="1" type="ORF">Z955_11735</name>
</gene>
<reference evidence="1 2" key="1">
    <citation type="submission" date="2014-01" db="EMBL/GenBank/DDBJ databases">
        <title>Plasmidome dynamics in the species complex Clostridium novyi sensu lato converts strains of independent lineages into distinctly different pathogens.</title>
        <authorList>
            <person name="Skarin H."/>
            <person name="Segerman B."/>
        </authorList>
    </citation>
    <scope>NUCLEOTIDE SEQUENCE [LARGE SCALE GENOMIC DNA]</scope>
    <source>
        <strain evidence="1 2">DC5</strain>
    </source>
</reference>
<dbReference type="RefSeq" id="WP_039259805.1">
    <property type="nucleotide sequence ID" value="NZ_JDRY01000059.1"/>
</dbReference>
<dbReference type="InterPro" id="IPR043504">
    <property type="entry name" value="Peptidase_S1_PA_chymotrypsin"/>
</dbReference>
<dbReference type="InterPro" id="IPR009003">
    <property type="entry name" value="Peptidase_S1_PA"/>
</dbReference>
<proteinExistence type="predicted"/>
<dbReference type="AlphaFoldDB" id="A0A0A0IBR5"/>
<organism evidence="1 2">
    <name type="scientific">Clostridium botulinum C/D str. DC5</name>
    <dbReference type="NCBI Taxonomy" id="1443128"/>
    <lineage>
        <taxon>Bacteria</taxon>
        <taxon>Bacillati</taxon>
        <taxon>Bacillota</taxon>
        <taxon>Clostridia</taxon>
        <taxon>Eubacteriales</taxon>
        <taxon>Clostridiaceae</taxon>
        <taxon>Clostridium</taxon>
    </lineage>
</organism>
<evidence type="ECO:0008006" key="3">
    <source>
        <dbReference type="Google" id="ProtNLM"/>
    </source>
</evidence>
<name>A0A0A0IBR5_CLOBO</name>